<evidence type="ECO:0000313" key="2">
    <source>
        <dbReference type="EMBL" id="ORW12861.1"/>
    </source>
</evidence>
<dbReference type="AlphaFoldDB" id="A0A1X1YPD1"/>
<dbReference type="OrthoDB" id="9801725at2"/>
<dbReference type="PIRSF" id="PIRSF004681">
    <property type="entry name" value="UCP004681"/>
    <property type="match status" value="1"/>
</dbReference>
<dbReference type="PANTHER" id="PTHR30615:SF8">
    <property type="entry name" value="UPF0047 PROTEIN C4A8.02C"/>
    <property type="match status" value="1"/>
</dbReference>
<dbReference type="InterPro" id="IPR035917">
    <property type="entry name" value="YjbQ-like_sf"/>
</dbReference>
<evidence type="ECO:0000313" key="3">
    <source>
        <dbReference type="Proteomes" id="UP000193866"/>
    </source>
</evidence>
<dbReference type="Pfam" id="PF01894">
    <property type="entry name" value="YjbQ"/>
    <property type="match status" value="1"/>
</dbReference>
<keyword evidence="3" id="KW-1185">Reference proteome</keyword>
<dbReference type="InterPro" id="IPR001602">
    <property type="entry name" value="UPF0047_YjbQ-like"/>
</dbReference>
<name>A0A1X1YPD1_9MYCO</name>
<dbReference type="Proteomes" id="UP000193866">
    <property type="component" value="Unassembled WGS sequence"/>
</dbReference>
<organism evidence="2 3">
    <name type="scientific">Mycolicibacter longobardus</name>
    <dbReference type="NCBI Taxonomy" id="1108812"/>
    <lineage>
        <taxon>Bacteria</taxon>
        <taxon>Bacillati</taxon>
        <taxon>Actinomycetota</taxon>
        <taxon>Actinomycetes</taxon>
        <taxon>Mycobacteriales</taxon>
        <taxon>Mycobacteriaceae</taxon>
        <taxon>Mycolicibacter</taxon>
    </lineage>
</organism>
<reference evidence="2 3" key="1">
    <citation type="submission" date="2016-01" db="EMBL/GenBank/DDBJ databases">
        <title>The new phylogeny of the genus Mycobacterium.</title>
        <authorList>
            <person name="Tarcisio F."/>
            <person name="Conor M."/>
            <person name="Antonella G."/>
            <person name="Elisabetta G."/>
            <person name="Giulia F.S."/>
            <person name="Sara T."/>
            <person name="Anna F."/>
            <person name="Clotilde B."/>
            <person name="Roberto B."/>
            <person name="Veronica D.S."/>
            <person name="Fabio R."/>
            <person name="Monica P."/>
            <person name="Olivier J."/>
            <person name="Enrico T."/>
            <person name="Nicola S."/>
        </authorList>
    </citation>
    <scope>NUCLEOTIDE SEQUENCE [LARGE SCALE GENOMIC DNA]</scope>
    <source>
        <strain evidence="2 3">DSM 45394</strain>
    </source>
</reference>
<comment type="caution">
    <text evidence="2">The sequence shown here is derived from an EMBL/GenBank/DDBJ whole genome shotgun (WGS) entry which is preliminary data.</text>
</comment>
<gene>
    <name evidence="2" type="ORF">AWC16_06865</name>
</gene>
<accession>A0A1X1YPD1</accession>
<sequence length="135" mass="14284">MDTEVLDVDTTLRRTVDLTAQVRSFCAAHGDGLCNVFVPHATAGVAIIETGAGSDSDLVDTLERLLPRDDRYRHAHGSPGHGADHVLPAIVAPSITVPVAGGEPLLGIWQSVVLVDLNRDNPRRSVRLSFVGAGT</sequence>
<dbReference type="EMBL" id="LQPG01000010">
    <property type="protein sequence ID" value="ORW12861.1"/>
    <property type="molecule type" value="Genomic_DNA"/>
</dbReference>
<protein>
    <recommendedName>
        <fullName evidence="4">Secondary thiamine-phosphate synthase enzyme</fullName>
    </recommendedName>
</protein>
<evidence type="ECO:0008006" key="4">
    <source>
        <dbReference type="Google" id="ProtNLM"/>
    </source>
</evidence>
<evidence type="ECO:0000256" key="1">
    <source>
        <dbReference type="ARBA" id="ARBA00005534"/>
    </source>
</evidence>
<dbReference type="RefSeq" id="WP_085263745.1">
    <property type="nucleotide sequence ID" value="NZ_JACKVG010000012.1"/>
</dbReference>
<dbReference type="SUPFAM" id="SSF111038">
    <property type="entry name" value="YjbQ-like"/>
    <property type="match status" value="1"/>
</dbReference>
<dbReference type="STRING" id="1108812.AWC16_06865"/>
<dbReference type="PANTHER" id="PTHR30615">
    <property type="entry name" value="UNCHARACTERIZED PROTEIN YJBQ-RELATED"/>
    <property type="match status" value="1"/>
</dbReference>
<proteinExistence type="inferred from homology"/>
<dbReference type="Gene3D" id="2.60.120.460">
    <property type="entry name" value="YjbQ-like"/>
    <property type="match status" value="1"/>
</dbReference>
<comment type="similarity">
    <text evidence="1">Belongs to the UPF0047 family.</text>
</comment>